<dbReference type="EMBL" id="JAQJJM010000016">
    <property type="protein sequence ID" value="MDN5132530.1"/>
    <property type="molecule type" value="Genomic_DNA"/>
</dbReference>
<dbReference type="EMBL" id="JAQJJM010000016">
    <property type="protein sequence ID" value="MDN5132487.1"/>
    <property type="molecule type" value="Genomic_DNA"/>
</dbReference>
<dbReference type="InterPro" id="IPR011006">
    <property type="entry name" value="CheY-like_superfamily"/>
</dbReference>
<dbReference type="GO" id="GO:0000160">
    <property type="term" value="P:phosphorelay signal transduction system"/>
    <property type="evidence" value="ECO:0007669"/>
    <property type="project" value="InterPro"/>
</dbReference>
<feature type="modified residue" description="4-aspartylphosphate" evidence="1">
    <location>
        <position position="51"/>
    </location>
</feature>
<sequence length="190" mass="22052">MTLLYVEDDDITREELEYFLEKKALKLIVAKNGQEGLELFKKHNPDLVITDIQMPVMDGIQMIKAIKEINPQVQTVIVTTFSDVEYLFEAIKLNISNYLTKPLNLYALNETLFSVSKNIFLEKENKEIFNTLKQYKDVVDERSIVSKDGIITYINEPFEKISGYKKDELLGKSHNIISHPNIDKNIFKDM</sequence>
<accession>A0AAP4UZ46</accession>
<dbReference type="PROSITE" id="PS50112">
    <property type="entry name" value="PAS"/>
    <property type="match status" value="1"/>
</dbReference>
<reference evidence="4" key="1">
    <citation type="journal article" date="2023" name="Microorganisms">
        <title>Genomic Characterization of Arcobacter butzleri Strains Isolated from Various Sources in Lithuania.</title>
        <authorList>
            <person name="Uljanovas D."/>
            <person name="Golz G."/>
            <person name="Fleischmann S."/>
            <person name="Kudirkiene E."/>
            <person name="Kasetiene N."/>
            <person name="Grineviciene A."/>
            <person name="Tamuleviciene E."/>
            <person name="Aksomaitiene J."/>
            <person name="Alter T."/>
            <person name="Malakauskas M."/>
        </authorList>
    </citation>
    <scope>NUCLEOTIDE SEQUENCE</scope>
    <source>
        <strain evidence="4">H19</strain>
    </source>
</reference>
<protein>
    <submittedName>
        <fullName evidence="4">Response regulator</fullName>
    </submittedName>
</protein>
<evidence type="ECO:0000256" key="1">
    <source>
        <dbReference type="PROSITE-ProRule" id="PRU00169"/>
    </source>
</evidence>
<comment type="caution">
    <text evidence="4">The sequence shown here is derived from an EMBL/GenBank/DDBJ whole genome shotgun (WGS) entry which is preliminary data.</text>
</comment>
<dbReference type="Pfam" id="PF00989">
    <property type="entry name" value="PAS"/>
    <property type="match status" value="1"/>
</dbReference>
<dbReference type="InterPro" id="IPR013767">
    <property type="entry name" value="PAS_fold"/>
</dbReference>
<gene>
    <name evidence="4" type="ORF">PJV92_07090</name>
    <name evidence="5" type="ORF">PJV92_07315</name>
</gene>
<name>A0AAP4UZ46_9BACT</name>
<dbReference type="SUPFAM" id="SSF52172">
    <property type="entry name" value="CheY-like"/>
    <property type="match status" value="1"/>
</dbReference>
<dbReference type="Gene3D" id="3.30.450.20">
    <property type="entry name" value="PAS domain"/>
    <property type="match status" value="1"/>
</dbReference>
<evidence type="ECO:0000313" key="5">
    <source>
        <dbReference type="EMBL" id="MDN5132530.1"/>
    </source>
</evidence>
<dbReference type="Proteomes" id="UP001171508">
    <property type="component" value="Unassembled WGS sequence"/>
</dbReference>
<dbReference type="RefSeq" id="WP_228278867.1">
    <property type="nucleotide sequence ID" value="NZ_JABWGL010000006.1"/>
</dbReference>
<keyword evidence="1" id="KW-0597">Phosphoprotein</keyword>
<feature type="domain" description="Response regulatory" evidence="2">
    <location>
        <begin position="2"/>
        <end position="116"/>
    </location>
</feature>
<dbReference type="NCBIfam" id="TIGR00229">
    <property type="entry name" value="sensory_box"/>
    <property type="match status" value="1"/>
</dbReference>
<dbReference type="InterPro" id="IPR000014">
    <property type="entry name" value="PAS"/>
</dbReference>
<dbReference type="PROSITE" id="PS50110">
    <property type="entry name" value="RESPONSE_REGULATORY"/>
    <property type="match status" value="1"/>
</dbReference>
<organism evidence="4 6">
    <name type="scientific">Aliarcobacter butzleri</name>
    <dbReference type="NCBI Taxonomy" id="28197"/>
    <lineage>
        <taxon>Bacteria</taxon>
        <taxon>Pseudomonadati</taxon>
        <taxon>Campylobacterota</taxon>
        <taxon>Epsilonproteobacteria</taxon>
        <taxon>Campylobacterales</taxon>
        <taxon>Arcobacteraceae</taxon>
        <taxon>Aliarcobacter</taxon>
    </lineage>
</organism>
<feature type="domain" description="PAS" evidence="3">
    <location>
        <begin position="144"/>
        <end position="190"/>
    </location>
</feature>
<dbReference type="PANTHER" id="PTHR43228">
    <property type="entry name" value="TWO-COMPONENT RESPONSE REGULATOR"/>
    <property type="match status" value="1"/>
</dbReference>
<dbReference type="InterPro" id="IPR052048">
    <property type="entry name" value="ST_Response_Regulator"/>
</dbReference>
<reference evidence="4" key="2">
    <citation type="submission" date="2023-01" db="EMBL/GenBank/DDBJ databases">
        <authorList>
            <person name="Uljanovas D."/>
        </authorList>
    </citation>
    <scope>NUCLEOTIDE SEQUENCE</scope>
    <source>
        <strain evidence="4">H19</strain>
    </source>
</reference>
<dbReference type="AlphaFoldDB" id="A0AAP4UZ46"/>
<dbReference type="GO" id="GO:0006355">
    <property type="term" value="P:regulation of DNA-templated transcription"/>
    <property type="evidence" value="ECO:0007669"/>
    <property type="project" value="InterPro"/>
</dbReference>
<evidence type="ECO:0000259" key="2">
    <source>
        <dbReference type="PROSITE" id="PS50110"/>
    </source>
</evidence>
<dbReference type="InterPro" id="IPR001789">
    <property type="entry name" value="Sig_transdc_resp-reg_receiver"/>
</dbReference>
<dbReference type="SMART" id="SM00448">
    <property type="entry name" value="REC"/>
    <property type="match status" value="1"/>
</dbReference>
<dbReference type="InterPro" id="IPR035965">
    <property type="entry name" value="PAS-like_dom_sf"/>
</dbReference>
<dbReference type="Pfam" id="PF00072">
    <property type="entry name" value="Response_reg"/>
    <property type="match status" value="1"/>
</dbReference>
<dbReference type="Gene3D" id="3.40.50.2300">
    <property type="match status" value="1"/>
</dbReference>
<dbReference type="CDD" id="cd00130">
    <property type="entry name" value="PAS"/>
    <property type="match status" value="1"/>
</dbReference>
<proteinExistence type="predicted"/>
<evidence type="ECO:0000313" key="6">
    <source>
        <dbReference type="Proteomes" id="UP001171508"/>
    </source>
</evidence>
<dbReference type="PANTHER" id="PTHR43228:SF1">
    <property type="entry name" value="TWO-COMPONENT RESPONSE REGULATOR ARR22"/>
    <property type="match status" value="1"/>
</dbReference>
<dbReference type="CDD" id="cd17536">
    <property type="entry name" value="REC_YesN-like"/>
    <property type="match status" value="1"/>
</dbReference>
<evidence type="ECO:0000259" key="3">
    <source>
        <dbReference type="PROSITE" id="PS50112"/>
    </source>
</evidence>
<dbReference type="SUPFAM" id="SSF55785">
    <property type="entry name" value="PYP-like sensor domain (PAS domain)"/>
    <property type="match status" value="1"/>
</dbReference>
<evidence type="ECO:0000313" key="4">
    <source>
        <dbReference type="EMBL" id="MDN5132487.1"/>
    </source>
</evidence>